<dbReference type="RefSeq" id="WP_132249097.1">
    <property type="nucleotide sequence ID" value="NZ_SMAL01000001.1"/>
</dbReference>
<feature type="transmembrane region" description="Helical" evidence="1">
    <location>
        <begin position="12"/>
        <end position="32"/>
    </location>
</feature>
<dbReference type="InterPro" id="IPR048447">
    <property type="entry name" value="DUF1980_C"/>
</dbReference>
<dbReference type="Pfam" id="PF09323">
    <property type="entry name" value="DUF1980"/>
    <property type="match status" value="1"/>
</dbReference>
<dbReference type="InterPro" id="IPR052955">
    <property type="entry name" value="UPF0703_membrane_permease"/>
</dbReference>
<dbReference type="OrthoDB" id="9770408at2"/>
<protein>
    <submittedName>
        <fullName evidence="4">Putative repeat protein (TIGR03943 family)</fullName>
    </submittedName>
</protein>
<evidence type="ECO:0000313" key="5">
    <source>
        <dbReference type="Proteomes" id="UP000294902"/>
    </source>
</evidence>
<evidence type="ECO:0000313" key="4">
    <source>
        <dbReference type="EMBL" id="TCT16762.1"/>
    </source>
</evidence>
<feature type="domain" description="DUF1980" evidence="2">
    <location>
        <begin position="18"/>
        <end position="107"/>
    </location>
</feature>
<feature type="domain" description="DUF1980" evidence="3">
    <location>
        <begin position="150"/>
        <end position="269"/>
    </location>
</feature>
<sequence length="270" mass="31568">MKLDKKQPLNIYVVLQSTLIALFLCGFLYILYQGWILKYLHPRMIKYVWIAIFTFIGIIVAYLKNFLSFKKAGRMPYTYFVFLIPIGFMFFLPPVTLDSSFVQGSRINLYKNEKDNENNIEDKLSVKEDKKLLSNILQETPLRTYFLNEEDGYIIIEQENFYSSLMALHFSKNQYIGKSIVIEGFVYSDASFLENEFIISQFLMSCCVADVQLIGLICQYEEETEIQVDQWFRVEGILAEGEGLNNGMTMVVVEKMTSIDEPEHIYIYPY</sequence>
<proteinExistence type="predicted"/>
<dbReference type="NCBIfam" id="TIGR03943">
    <property type="entry name" value="TIGR03943 family putative permease subunit"/>
    <property type="match status" value="1"/>
</dbReference>
<gene>
    <name evidence="4" type="ORF">EDC18_10157</name>
</gene>
<dbReference type="Proteomes" id="UP000294902">
    <property type="component" value="Unassembled WGS sequence"/>
</dbReference>
<evidence type="ECO:0000256" key="1">
    <source>
        <dbReference type="SAM" id="Phobius"/>
    </source>
</evidence>
<evidence type="ECO:0000259" key="2">
    <source>
        <dbReference type="Pfam" id="PF09323"/>
    </source>
</evidence>
<dbReference type="PANTHER" id="PTHR40047">
    <property type="entry name" value="UPF0703 PROTEIN YCGQ"/>
    <property type="match status" value="1"/>
</dbReference>
<reference evidence="4 5" key="1">
    <citation type="submission" date="2019-03" db="EMBL/GenBank/DDBJ databases">
        <title>Genomic Encyclopedia of Type Strains, Phase IV (KMG-IV): sequencing the most valuable type-strain genomes for metagenomic binning, comparative biology and taxonomic classification.</title>
        <authorList>
            <person name="Goeker M."/>
        </authorList>
    </citation>
    <scope>NUCLEOTIDE SEQUENCE [LARGE SCALE GENOMIC DNA]</scope>
    <source>
        <strain evidence="4 5">DSM 24629</strain>
    </source>
</reference>
<dbReference type="InterPro" id="IPR015402">
    <property type="entry name" value="DUF1980"/>
</dbReference>
<keyword evidence="1" id="KW-0812">Transmembrane</keyword>
<dbReference type="InterPro" id="IPR048493">
    <property type="entry name" value="DUF1980_N"/>
</dbReference>
<organism evidence="4 5">
    <name type="scientific">Natranaerovirga pectinivora</name>
    <dbReference type="NCBI Taxonomy" id="682400"/>
    <lineage>
        <taxon>Bacteria</taxon>
        <taxon>Bacillati</taxon>
        <taxon>Bacillota</taxon>
        <taxon>Clostridia</taxon>
        <taxon>Lachnospirales</taxon>
        <taxon>Natranaerovirgaceae</taxon>
        <taxon>Natranaerovirga</taxon>
    </lineage>
</organism>
<name>A0A4R3MPK6_9FIRM</name>
<dbReference type="AlphaFoldDB" id="A0A4R3MPK6"/>
<comment type="caution">
    <text evidence="4">The sequence shown here is derived from an EMBL/GenBank/DDBJ whole genome shotgun (WGS) entry which is preliminary data.</text>
</comment>
<keyword evidence="1" id="KW-0472">Membrane</keyword>
<keyword evidence="5" id="KW-1185">Reference proteome</keyword>
<keyword evidence="1" id="KW-1133">Transmembrane helix</keyword>
<dbReference type="Pfam" id="PF21537">
    <property type="entry name" value="DUF1980_C"/>
    <property type="match status" value="1"/>
</dbReference>
<accession>A0A4R3MPK6</accession>
<feature type="transmembrane region" description="Helical" evidence="1">
    <location>
        <begin position="44"/>
        <end position="63"/>
    </location>
</feature>
<evidence type="ECO:0000259" key="3">
    <source>
        <dbReference type="Pfam" id="PF21537"/>
    </source>
</evidence>
<dbReference type="EMBL" id="SMAL01000001">
    <property type="protein sequence ID" value="TCT16762.1"/>
    <property type="molecule type" value="Genomic_DNA"/>
</dbReference>
<feature type="transmembrane region" description="Helical" evidence="1">
    <location>
        <begin position="75"/>
        <end position="92"/>
    </location>
</feature>
<dbReference type="PANTHER" id="PTHR40047:SF1">
    <property type="entry name" value="UPF0703 PROTEIN YCGQ"/>
    <property type="match status" value="1"/>
</dbReference>